<protein>
    <submittedName>
        <fullName evidence="3">Collagen-like protein</fullName>
    </submittedName>
</protein>
<evidence type="ECO:0000313" key="4">
    <source>
        <dbReference type="Proteomes" id="UP001214017"/>
    </source>
</evidence>
<feature type="signal peptide" evidence="2">
    <location>
        <begin position="1"/>
        <end position="24"/>
    </location>
</feature>
<dbReference type="Pfam" id="PF01391">
    <property type="entry name" value="Collagen"/>
    <property type="match status" value="1"/>
</dbReference>
<proteinExistence type="predicted"/>
<dbReference type="PANTHER" id="PTHR24637">
    <property type="entry name" value="COLLAGEN"/>
    <property type="match status" value="1"/>
</dbReference>
<evidence type="ECO:0000256" key="2">
    <source>
        <dbReference type="SAM" id="SignalP"/>
    </source>
</evidence>
<dbReference type="EMBL" id="JAQNWR010000008">
    <property type="protein sequence ID" value="MDC2408917.1"/>
    <property type="molecule type" value="Genomic_DNA"/>
</dbReference>
<name>A0AAE4UE02_BACOV</name>
<keyword evidence="2" id="KW-0732">Signal</keyword>
<dbReference type="InterPro" id="IPR008160">
    <property type="entry name" value="Collagen"/>
</dbReference>
<accession>A0AAE4UE02</accession>
<evidence type="ECO:0000313" key="3">
    <source>
        <dbReference type="EMBL" id="MDC2408917.1"/>
    </source>
</evidence>
<sequence>MKKKFVRVMLFGALALATVTYVGCKDYDDDIDNLQTQIDANAAGLAELQAKVNAGNWVTDVKTITGGFEITFNNGNKYSIVNGKDGSVVKIGANGNWFIDNVDTGKPARGEKGETGATGPQGPQGETGATGPQGPQGETGATGPQGPQGETGATGPQGPQGETGATGPQGPQGETGATGPQGPQGLTGPAGKSPFIGDGTGEFEKDYWYFYDDATDKWVKGDYSSATVYAVQNEGLPSFTLHVKDKTTGTELTTILPTAALISSIEGVTIENGKITAGGTKELKLSYAQCKADFTFGMGDEKKEFKKNDLLITNSGVLNALINPVGPDFTDSKYQIYLMNSQNEANFVISKIEQNKTAKPLTRATEAKVNRGVYDLTVTLKDGLNLENALPADEAYAFCTKDAWNNEIISAYDVKIKPEAVTSATKLVDAAVSAKVGEVQVLDDLAAAATTTPMDLSTVYAYYYKLAADAPEGVTLGTNEAGKQTITSTKGQEAKVEVCYITTNGIPFDGEAHEGIDYSSVGGSSAPAKLTVTFKQIETKSLAAQTVVWNKSEKSDIAVSAANIKAIKDAITAAKLASSTATVNDGDKVKFSGIGASGDTKYDNLKLTVAAAYKGTMEAVLTVDVDATKQIIFKMPVTVDYKMPVFTKTSGMWTEDDEVSLLINETKNGDKIQSISLEREMGSIFTTWSAITGGVTSGIYNSITYAIDKNGEDPVGSESDGKFTVDMDHAKDNMALTVNVNCRPNDAAEPASIANQKVKFISLSKLLTSTFGATDAKKGITTAYTAETIDAEIDVLGDIVWKDRKGKNMWPTANGETYDTSVLTTADDVLALYGYSIKVELSDKVYFKFDANKKLKLTADGKALKGLVQDLVVTVTITPSISWSATSPAAVVKTVTFPTALFAD</sequence>
<dbReference type="PANTHER" id="PTHR24637:SF428">
    <property type="entry name" value="SCAVENGER RECEPTOR CLASS A MEMBER 3"/>
    <property type="match status" value="1"/>
</dbReference>
<reference evidence="3" key="1">
    <citation type="submission" date="2022-10" db="EMBL/GenBank/DDBJ databases">
        <title>Human gut microbiome strain richness.</title>
        <authorList>
            <person name="Chen-Liaw A."/>
        </authorList>
    </citation>
    <scope>NUCLEOTIDE SEQUENCE</scope>
    <source>
        <strain evidence="3">F7_m1001271B151109d0_201107</strain>
    </source>
</reference>
<feature type="chain" id="PRO_5043916202" evidence="2">
    <location>
        <begin position="25"/>
        <end position="904"/>
    </location>
</feature>
<keyword evidence="3" id="KW-0176">Collagen</keyword>
<gene>
    <name evidence="3" type="ORF">PO240_13640</name>
</gene>
<evidence type="ECO:0000256" key="1">
    <source>
        <dbReference type="SAM" id="MobiDB-lite"/>
    </source>
</evidence>
<dbReference type="RefSeq" id="WP_229070580.1">
    <property type="nucleotide sequence ID" value="NZ_CP072244.1"/>
</dbReference>
<comment type="caution">
    <text evidence="3">The sequence shown here is derived from an EMBL/GenBank/DDBJ whole genome shotgun (WGS) entry which is preliminary data.</text>
</comment>
<feature type="region of interest" description="Disordered" evidence="1">
    <location>
        <begin position="99"/>
        <end position="198"/>
    </location>
</feature>
<dbReference type="AlphaFoldDB" id="A0AAE4UE02"/>
<feature type="compositionally biased region" description="Low complexity" evidence="1">
    <location>
        <begin position="115"/>
        <end position="191"/>
    </location>
</feature>
<dbReference type="Proteomes" id="UP001214017">
    <property type="component" value="Unassembled WGS sequence"/>
</dbReference>
<organism evidence="3 4">
    <name type="scientific">Bacteroides ovatus</name>
    <dbReference type="NCBI Taxonomy" id="28116"/>
    <lineage>
        <taxon>Bacteria</taxon>
        <taxon>Pseudomonadati</taxon>
        <taxon>Bacteroidota</taxon>
        <taxon>Bacteroidia</taxon>
        <taxon>Bacteroidales</taxon>
        <taxon>Bacteroidaceae</taxon>
        <taxon>Bacteroides</taxon>
    </lineage>
</organism>